<proteinExistence type="predicted"/>
<name>W9QZU2_9ROSA</name>
<dbReference type="EMBL" id="KE343491">
    <property type="protein sequence ID" value="EXB30472.1"/>
    <property type="molecule type" value="Genomic_DNA"/>
</dbReference>
<protein>
    <submittedName>
        <fullName evidence="1">Uncharacterized protein</fullName>
    </submittedName>
</protein>
<reference evidence="2" key="1">
    <citation type="submission" date="2013-01" db="EMBL/GenBank/DDBJ databases">
        <title>Draft Genome Sequence of a Mulberry Tree, Morus notabilis C.K. Schneid.</title>
        <authorList>
            <person name="He N."/>
            <person name="Zhao S."/>
        </authorList>
    </citation>
    <scope>NUCLEOTIDE SEQUENCE</scope>
</reference>
<gene>
    <name evidence="1" type="ORF">L484_006022</name>
</gene>
<dbReference type="Proteomes" id="UP000030645">
    <property type="component" value="Unassembled WGS sequence"/>
</dbReference>
<sequence>MLKLPKWLNPPTAKEITSCFSANDLGTKGIPCLEEGLEQITKGILTPGPACCSFAAALVFLFDAAKMMGIILDYLNFSVYI</sequence>
<evidence type="ECO:0000313" key="1">
    <source>
        <dbReference type="EMBL" id="EXB30472.1"/>
    </source>
</evidence>
<evidence type="ECO:0000313" key="2">
    <source>
        <dbReference type="Proteomes" id="UP000030645"/>
    </source>
</evidence>
<keyword evidence="2" id="KW-1185">Reference proteome</keyword>
<organism evidence="1 2">
    <name type="scientific">Morus notabilis</name>
    <dbReference type="NCBI Taxonomy" id="981085"/>
    <lineage>
        <taxon>Eukaryota</taxon>
        <taxon>Viridiplantae</taxon>
        <taxon>Streptophyta</taxon>
        <taxon>Embryophyta</taxon>
        <taxon>Tracheophyta</taxon>
        <taxon>Spermatophyta</taxon>
        <taxon>Magnoliopsida</taxon>
        <taxon>eudicotyledons</taxon>
        <taxon>Gunneridae</taxon>
        <taxon>Pentapetalae</taxon>
        <taxon>rosids</taxon>
        <taxon>fabids</taxon>
        <taxon>Rosales</taxon>
        <taxon>Moraceae</taxon>
        <taxon>Moreae</taxon>
        <taxon>Morus</taxon>
    </lineage>
</organism>
<accession>W9QZU2</accession>
<dbReference type="AlphaFoldDB" id="W9QZU2"/>